<dbReference type="AlphaFoldDB" id="A0A7W7GMQ2"/>
<dbReference type="SUPFAM" id="SSF101478">
    <property type="entry name" value="ADP-ribosylglycohydrolase"/>
    <property type="match status" value="1"/>
</dbReference>
<comment type="similarity">
    <text evidence="1">Belongs to the ADP-ribosylglycohydrolase family.</text>
</comment>
<keyword evidence="4" id="KW-1185">Reference proteome</keyword>
<dbReference type="Proteomes" id="UP000540191">
    <property type="component" value="Unassembled WGS sequence"/>
</dbReference>
<dbReference type="PANTHER" id="PTHR16222">
    <property type="entry name" value="ADP-RIBOSYLGLYCOHYDROLASE"/>
    <property type="match status" value="1"/>
</dbReference>
<dbReference type="Pfam" id="PF03747">
    <property type="entry name" value="ADP_ribosyl_GH"/>
    <property type="match status" value="1"/>
</dbReference>
<dbReference type="InterPro" id="IPR050792">
    <property type="entry name" value="ADP-ribosylglycohydrolase"/>
</dbReference>
<dbReference type="InterPro" id="IPR036705">
    <property type="entry name" value="Ribosyl_crysJ1_sf"/>
</dbReference>
<dbReference type="RefSeq" id="WP_184241008.1">
    <property type="nucleotide sequence ID" value="NZ_JACHNA010000001.1"/>
</dbReference>
<dbReference type="GO" id="GO:0016787">
    <property type="term" value="F:hydrolase activity"/>
    <property type="evidence" value="ECO:0007669"/>
    <property type="project" value="UniProtKB-KW"/>
</dbReference>
<name>A0A7W7GMQ2_9MICC</name>
<dbReference type="PANTHER" id="PTHR16222:SF24">
    <property type="entry name" value="ADP-RIBOSYLHYDROLASE ARH3"/>
    <property type="match status" value="1"/>
</dbReference>
<gene>
    <name evidence="3" type="ORF">HDA30_000484</name>
</gene>
<evidence type="ECO:0000256" key="1">
    <source>
        <dbReference type="ARBA" id="ARBA00010702"/>
    </source>
</evidence>
<keyword evidence="2 3" id="KW-0378">Hydrolase</keyword>
<dbReference type="EMBL" id="JACHNA010000001">
    <property type="protein sequence ID" value="MBB4734976.1"/>
    <property type="molecule type" value="Genomic_DNA"/>
</dbReference>
<dbReference type="Gene3D" id="1.10.4080.10">
    <property type="entry name" value="ADP-ribosylation/Crystallin J1"/>
    <property type="match status" value="1"/>
</dbReference>
<proteinExistence type="inferred from homology"/>
<evidence type="ECO:0000313" key="3">
    <source>
        <dbReference type="EMBL" id="MBB4734976.1"/>
    </source>
</evidence>
<dbReference type="InterPro" id="IPR005502">
    <property type="entry name" value="Ribosyl_crysJ1"/>
</dbReference>
<comment type="caution">
    <text evidence="3">The sequence shown here is derived from an EMBL/GenBank/DDBJ whole genome shotgun (WGS) entry which is preliminary data.</text>
</comment>
<protein>
    <submittedName>
        <fullName evidence="3">ADP-ribosylglycohydrolase</fullName>
    </submittedName>
</protein>
<reference evidence="3 4" key="1">
    <citation type="submission" date="2020-08" db="EMBL/GenBank/DDBJ databases">
        <title>Sequencing the genomes of 1000 actinobacteria strains.</title>
        <authorList>
            <person name="Klenk H.-P."/>
        </authorList>
    </citation>
    <scope>NUCLEOTIDE SEQUENCE [LARGE SCALE GENOMIC DNA]</scope>
    <source>
        <strain evidence="3 4">DSM 23974</strain>
    </source>
</reference>
<evidence type="ECO:0000313" key="4">
    <source>
        <dbReference type="Proteomes" id="UP000540191"/>
    </source>
</evidence>
<organism evidence="3 4">
    <name type="scientific">Micrococcus cohnii</name>
    <dbReference type="NCBI Taxonomy" id="993416"/>
    <lineage>
        <taxon>Bacteria</taxon>
        <taxon>Bacillati</taxon>
        <taxon>Actinomycetota</taxon>
        <taxon>Actinomycetes</taxon>
        <taxon>Micrococcales</taxon>
        <taxon>Micrococcaceae</taxon>
        <taxon>Micrococcus</taxon>
    </lineage>
</organism>
<sequence>MTTQPQPAAVLPDYASRVLAVLAAGAVGDAASGRAAAGQDALGVAANTQLALYVADGLLEWIEWQNEGQMADAAACVWLACLRWHRTQTGHLPESAPPAPSRWIDERPELHHRRSPDPACLTGLADPGMGVPTDPKNPDAAGCGALVRSAPYGLIPSLPDTHVASFARQGAVLTHGHPAPWTASAAFALMIASAMTGASLADAVAHGQSWLRDQAEAPADAVEAPATASLAAAVDAALAAERAHPSDPAAALTRAVRTLSENAEDSASADSPAPGSTAPTAALAAQLLGAVHGMAVLGAEPGTSGGVDELSGHVPGWLAERDVVIEAARRWVAATS</sequence>
<accession>A0A7W7GMQ2</accession>
<evidence type="ECO:0000256" key="2">
    <source>
        <dbReference type="ARBA" id="ARBA00022801"/>
    </source>
</evidence>